<keyword evidence="14" id="KW-1185">Reference proteome</keyword>
<keyword evidence="9 12" id="KW-0472">Membrane</keyword>
<evidence type="ECO:0000256" key="3">
    <source>
        <dbReference type="ARBA" id="ARBA00022676"/>
    </source>
</evidence>
<evidence type="ECO:0000256" key="5">
    <source>
        <dbReference type="ARBA" id="ARBA00022692"/>
    </source>
</evidence>
<feature type="transmembrane region" description="Helical" evidence="12">
    <location>
        <begin position="12"/>
        <end position="29"/>
    </location>
</feature>
<dbReference type="GO" id="GO:0016266">
    <property type="term" value="P:protein O-linked glycosylation via N-acetyl-galactosamine"/>
    <property type="evidence" value="ECO:0007669"/>
    <property type="project" value="UniProtKB-ARBA"/>
</dbReference>
<evidence type="ECO:0000256" key="12">
    <source>
        <dbReference type="RuleBase" id="RU363063"/>
    </source>
</evidence>
<comment type="pathway">
    <text evidence="11">Protein modification.</text>
</comment>
<dbReference type="Ensembl" id="ENSSFOT00015028698.2">
    <property type="protein sequence ID" value="ENSSFOP00015028377.2"/>
    <property type="gene ID" value="ENSSFOG00015018216.2"/>
</dbReference>
<evidence type="ECO:0000256" key="10">
    <source>
        <dbReference type="ARBA" id="ARBA00023180"/>
    </source>
</evidence>
<dbReference type="OrthoDB" id="2139606at2759"/>
<evidence type="ECO:0000256" key="7">
    <source>
        <dbReference type="ARBA" id="ARBA00022989"/>
    </source>
</evidence>
<dbReference type="GO" id="GO:0008532">
    <property type="term" value="F:N-acetyllactosaminide beta-1,3-N-acetylglucosaminyltransferase activity"/>
    <property type="evidence" value="ECO:0007669"/>
    <property type="project" value="TreeGrafter"/>
</dbReference>
<keyword evidence="10" id="KW-0325">Glycoprotein</keyword>
<evidence type="ECO:0000256" key="9">
    <source>
        <dbReference type="ARBA" id="ARBA00023136"/>
    </source>
</evidence>
<comment type="similarity">
    <text evidence="2 12">Belongs to the glycosyltransferase 31 family.</text>
</comment>
<dbReference type="Pfam" id="PF01762">
    <property type="entry name" value="Galactosyl_T"/>
    <property type="match status" value="1"/>
</dbReference>
<protein>
    <recommendedName>
        <fullName evidence="12">Hexosyltransferase</fullName>
        <ecNumber evidence="12">2.4.1.-</ecNumber>
    </recommendedName>
</protein>
<dbReference type="GO" id="GO:0008499">
    <property type="term" value="F:N-acetyl-beta-D-glucosaminide beta-(1,3)-galactosyltransferase activity"/>
    <property type="evidence" value="ECO:0007669"/>
    <property type="project" value="UniProtKB-ARBA"/>
</dbReference>
<accession>A0A8C9S8U9</accession>
<evidence type="ECO:0000256" key="6">
    <source>
        <dbReference type="ARBA" id="ARBA00022968"/>
    </source>
</evidence>
<dbReference type="Gene3D" id="3.90.550.50">
    <property type="match status" value="1"/>
</dbReference>
<dbReference type="AlphaFoldDB" id="A0A8C9S8U9"/>
<reference evidence="13 14" key="1">
    <citation type="submission" date="2019-04" db="EMBL/GenBank/DDBJ databases">
        <authorList>
            <consortium name="Wellcome Sanger Institute Data Sharing"/>
        </authorList>
    </citation>
    <scope>NUCLEOTIDE SEQUENCE [LARGE SCALE GENOMIC DNA]</scope>
</reference>
<keyword evidence="3 12" id="KW-0328">Glycosyltransferase</keyword>
<keyword evidence="5 12" id="KW-0812">Transmembrane</keyword>
<keyword evidence="4" id="KW-0808">Transferase</keyword>
<evidence type="ECO:0000313" key="13">
    <source>
        <dbReference type="Ensembl" id="ENSSFOP00015028377.2"/>
    </source>
</evidence>
<dbReference type="PROSITE" id="PS51257">
    <property type="entry name" value="PROKAR_LIPOPROTEIN"/>
    <property type="match status" value="1"/>
</dbReference>
<organism evidence="13 14">
    <name type="scientific">Scleropages formosus</name>
    <name type="common">Asian bonytongue</name>
    <name type="synonym">Osteoglossum formosum</name>
    <dbReference type="NCBI Taxonomy" id="113540"/>
    <lineage>
        <taxon>Eukaryota</taxon>
        <taxon>Metazoa</taxon>
        <taxon>Chordata</taxon>
        <taxon>Craniata</taxon>
        <taxon>Vertebrata</taxon>
        <taxon>Euteleostomi</taxon>
        <taxon>Actinopterygii</taxon>
        <taxon>Neopterygii</taxon>
        <taxon>Teleostei</taxon>
        <taxon>Osteoglossocephala</taxon>
        <taxon>Osteoglossomorpha</taxon>
        <taxon>Osteoglossiformes</taxon>
        <taxon>Osteoglossidae</taxon>
        <taxon>Scleropages</taxon>
    </lineage>
</organism>
<keyword evidence="7 12" id="KW-1133">Transmembrane helix</keyword>
<dbReference type="PANTHER" id="PTHR11214">
    <property type="entry name" value="BETA-1,3-N-ACETYLGLUCOSAMINYLTRANSFERASE"/>
    <property type="match status" value="1"/>
</dbReference>
<dbReference type="FunFam" id="3.90.550.50:FF:000009">
    <property type="entry name" value="Hexosyltransferase"/>
    <property type="match status" value="1"/>
</dbReference>
<gene>
    <name evidence="13" type="primary">B3GNT4</name>
</gene>
<dbReference type="GO" id="GO:0000139">
    <property type="term" value="C:Golgi membrane"/>
    <property type="evidence" value="ECO:0007669"/>
    <property type="project" value="UniProtKB-SubCell"/>
</dbReference>
<dbReference type="EC" id="2.4.1.-" evidence="12"/>
<dbReference type="PANTHER" id="PTHR11214:SF368">
    <property type="entry name" value="N-ACETYLLACTOSAMINIDE BETA-1,3-N-ACETYLGLUCOSAMINYLTRANSFERASE 4"/>
    <property type="match status" value="1"/>
</dbReference>
<dbReference type="GeneTree" id="ENSGT00940000162236"/>
<reference evidence="13" key="2">
    <citation type="submission" date="2025-08" db="UniProtKB">
        <authorList>
            <consortium name="Ensembl"/>
        </authorList>
    </citation>
    <scope>IDENTIFICATION</scope>
</reference>
<dbReference type="GO" id="GO:0030311">
    <property type="term" value="P:poly-N-acetyllactosamine biosynthetic process"/>
    <property type="evidence" value="ECO:0007669"/>
    <property type="project" value="TreeGrafter"/>
</dbReference>
<name>A0A8C9S8U9_SCLFO</name>
<evidence type="ECO:0000313" key="14">
    <source>
        <dbReference type="Proteomes" id="UP000694397"/>
    </source>
</evidence>
<keyword evidence="8 12" id="KW-0333">Golgi apparatus</keyword>
<evidence type="ECO:0000256" key="8">
    <source>
        <dbReference type="ARBA" id="ARBA00023034"/>
    </source>
</evidence>
<keyword evidence="6 12" id="KW-0735">Signal-anchor</keyword>
<sequence>MKPFFRSLSSSCSLYSCILFMLLICVLFLKVEINLDQTAQGILELRSLLHMSKASLGPSVLQDTKDNFTCSGKNDSLEGLPKGIPELHRNFLQYKHCRSFPRLLTPTACEDDLFLLLAIKSTAIQVDRRMALRGTWGKQGIIEGKQVKLVFLVGQSPDTVKGYSLQKLLEYENKQFGDILQWDFLDSFFNLTLKEVHFLRWFSQECQAAQFVLKGDDDVFVHTRNLLEFLKDYSPSNHLFVGDIISPAYPIRNPADKYYIPEEMYSNREYPPYAGGGGYLMSQVTVVGLDQVAQNTDLFPIDDVYVGMCLQKMNVKLVFHNGFKTFGYRQYITPFNACFYKDLMVVHKLSTTELWTMWSILRLISTHPAS</sequence>
<evidence type="ECO:0000256" key="11">
    <source>
        <dbReference type="ARBA" id="ARBA00043952"/>
    </source>
</evidence>
<dbReference type="InterPro" id="IPR002659">
    <property type="entry name" value="Glyco_trans_31"/>
</dbReference>
<proteinExistence type="inferred from homology"/>
<evidence type="ECO:0000256" key="2">
    <source>
        <dbReference type="ARBA" id="ARBA00008661"/>
    </source>
</evidence>
<comment type="subcellular location">
    <subcellularLocation>
        <location evidence="1 12">Golgi apparatus membrane</location>
        <topology evidence="1 12">Single-pass type II membrane protein</topology>
    </subcellularLocation>
</comment>
<reference evidence="13" key="3">
    <citation type="submission" date="2025-09" db="UniProtKB">
        <authorList>
            <consortium name="Ensembl"/>
        </authorList>
    </citation>
    <scope>IDENTIFICATION</scope>
</reference>
<dbReference type="Proteomes" id="UP000694397">
    <property type="component" value="Chromosome 1"/>
</dbReference>
<evidence type="ECO:0000256" key="1">
    <source>
        <dbReference type="ARBA" id="ARBA00004323"/>
    </source>
</evidence>
<evidence type="ECO:0000256" key="4">
    <source>
        <dbReference type="ARBA" id="ARBA00022679"/>
    </source>
</evidence>